<accession>A0AAD7VLY3</accession>
<dbReference type="GO" id="GO:0031347">
    <property type="term" value="P:regulation of defense response"/>
    <property type="evidence" value="ECO:0007669"/>
    <property type="project" value="UniProtKB-UniRule"/>
</dbReference>
<dbReference type="Proteomes" id="UP001163823">
    <property type="component" value="Chromosome 2"/>
</dbReference>
<evidence type="ECO:0000256" key="2">
    <source>
        <dbReference type="RuleBase" id="RU369065"/>
    </source>
</evidence>
<comment type="caution">
    <text evidence="5">The sequence shown here is derived from an EMBL/GenBank/DDBJ whole genome shotgun (WGS) entry which is preliminary data.</text>
</comment>
<keyword evidence="6" id="KW-1185">Reference proteome</keyword>
<dbReference type="GO" id="GO:0005634">
    <property type="term" value="C:nucleus"/>
    <property type="evidence" value="ECO:0007669"/>
    <property type="project" value="UniProtKB-SubCell"/>
</dbReference>
<comment type="similarity">
    <text evidence="1 2">Belongs to the TIFY/JAZ family.</text>
</comment>
<dbReference type="PROSITE" id="PS51320">
    <property type="entry name" value="TIFY"/>
    <property type="match status" value="1"/>
</dbReference>
<comment type="domain">
    <text evidence="2">The jas domain is required for interaction with COI1.</text>
</comment>
<dbReference type="InterPro" id="IPR018467">
    <property type="entry name" value="CCT_CS"/>
</dbReference>
<dbReference type="GO" id="GO:2000022">
    <property type="term" value="P:regulation of jasmonic acid mediated signaling pathway"/>
    <property type="evidence" value="ECO:0007669"/>
    <property type="project" value="UniProtKB-UniRule"/>
</dbReference>
<protein>
    <recommendedName>
        <fullName evidence="2">Protein TIFY</fullName>
    </recommendedName>
    <alternativeName>
        <fullName evidence="2">Jasmonate ZIM domain-containing protein</fullName>
    </alternativeName>
</protein>
<dbReference type="EMBL" id="JARAOO010000002">
    <property type="protein sequence ID" value="KAJ7980500.1"/>
    <property type="molecule type" value="Genomic_DNA"/>
</dbReference>
<evidence type="ECO:0000256" key="1">
    <source>
        <dbReference type="ARBA" id="ARBA00008614"/>
    </source>
</evidence>
<evidence type="ECO:0000256" key="3">
    <source>
        <dbReference type="SAM" id="MobiDB-lite"/>
    </source>
</evidence>
<organism evidence="5 6">
    <name type="scientific">Quillaja saponaria</name>
    <name type="common">Soap bark tree</name>
    <dbReference type="NCBI Taxonomy" id="32244"/>
    <lineage>
        <taxon>Eukaryota</taxon>
        <taxon>Viridiplantae</taxon>
        <taxon>Streptophyta</taxon>
        <taxon>Embryophyta</taxon>
        <taxon>Tracheophyta</taxon>
        <taxon>Spermatophyta</taxon>
        <taxon>Magnoliopsida</taxon>
        <taxon>eudicotyledons</taxon>
        <taxon>Gunneridae</taxon>
        <taxon>Pentapetalae</taxon>
        <taxon>rosids</taxon>
        <taxon>fabids</taxon>
        <taxon>Fabales</taxon>
        <taxon>Quillajaceae</taxon>
        <taxon>Quillaja</taxon>
    </lineage>
</organism>
<dbReference type="GO" id="GO:0009611">
    <property type="term" value="P:response to wounding"/>
    <property type="evidence" value="ECO:0007669"/>
    <property type="project" value="UniProtKB-UniRule"/>
</dbReference>
<dbReference type="SMART" id="SM00979">
    <property type="entry name" value="TIFY"/>
    <property type="match status" value="1"/>
</dbReference>
<dbReference type="KEGG" id="qsa:O6P43_003771"/>
<proteinExistence type="inferred from homology"/>
<name>A0AAD7VLY3_QUISA</name>
<dbReference type="InterPro" id="IPR040390">
    <property type="entry name" value="TIFY/JAZ"/>
</dbReference>
<evidence type="ECO:0000259" key="4">
    <source>
        <dbReference type="PROSITE" id="PS51320"/>
    </source>
</evidence>
<evidence type="ECO:0000313" key="6">
    <source>
        <dbReference type="Proteomes" id="UP001163823"/>
    </source>
</evidence>
<gene>
    <name evidence="5" type="ORF">O6P43_003771</name>
</gene>
<feature type="domain" description="Tify" evidence="4">
    <location>
        <begin position="20"/>
        <end position="55"/>
    </location>
</feature>
<keyword evidence="2" id="KW-0539">Nucleus</keyword>
<comment type="function">
    <text evidence="2">Repressor of jasmonate responses.</text>
</comment>
<feature type="compositionally biased region" description="Polar residues" evidence="3">
    <location>
        <begin position="66"/>
        <end position="75"/>
    </location>
</feature>
<reference evidence="5" key="1">
    <citation type="journal article" date="2023" name="Science">
        <title>Elucidation of the pathway for biosynthesis of saponin adjuvants from the soapbark tree.</title>
        <authorList>
            <person name="Reed J."/>
            <person name="Orme A."/>
            <person name="El-Demerdash A."/>
            <person name="Owen C."/>
            <person name="Martin L.B.B."/>
            <person name="Misra R.C."/>
            <person name="Kikuchi S."/>
            <person name="Rejzek M."/>
            <person name="Martin A.C."/>
            <person name="Harkess A."/>
            <person name="Leebens-Mack J."/>
            <person name="Louveau T."/>
            <person name="Stephenson M.J."/>
            <person name="Osbourn A."/>
        </authorList>
    </citation>
    <scope>NUCLEOTIDE SEQUENCE</scope>
    <source>
        <strain evidence="5">S10</strain>
    </source>
</reference>
<evidence type="ECO:0000313" key="5">
    <source>
        <dbReference type="EMBL" id="KAJ7980500.1"/>
    </source>
</evidence>
<dbReference type="InterPro" id="IPR010399">
    <property type="entry name" value="Tify_dom"/>
</dbReference>
<dbReference type="Pfam" id="PF09425">
    <property type="entry name" value="Jas_motif"/>
    <property type="match status" value="1"/>
</dbReference>
<dbReference type="PANTHER" id="PTHR33077:SF61">
    <property type="entry name" value="PROTEIN TIFY 3A-RELATED"/>
    <property type="match status" value="1"/>
</dbReference>
<sequence length="126" mass="13963">MVNLSTSRPTTMPASATNATNQIPSQLTIFYAGSVCVFDAIPAEKVHEIMVLAAAAAKPTEMKNIGMQSPFSSPAPTRPPSPQGTKFPIARRHSLQRFLEKRQDRLEIKSHILLHLKEWLTTWGKP</sequence>
<keyword evidence="2" id="KW-1184">Jasmonic acid signaling pathway</keyword>
<dbReference type="AlphaFoldDB" id="A0AAD7VLY3"/>
<dbReference type="PANTHER" id="PTHR33077">
    <property type="entry name" value="PROTEIN TIFY 4A-RELATED-RELATED"/>
    <property type="match status" value="1"/>
</dbReference>
<comment type="subcellular location">
    <subcellularLocation>
        <location evidence="2">Nucleus</location>
    </subcellularLocation>
</comment>
<dbReference type="Pfam" id="PF06200">
    <property type="entry name" value="tify"/>
    <property type="match status" value="1"/>
</dbReference>
<feature type="region of interest" description="Disordered" evidence="3">
    <location>
        <begin position="65"/>
        <end position="89"/>
    </location>
</feature>